<evidence type="ECO:0000256" key="3">
    <source>
        <dbReference type="ARBA" id="ARBA00023098"/>
    </source>
</evidence>
<evidence type="ECO:0000256" key="4">
    <source>
        <dbReference type="PROSITE-ProRule" id="PRU01161"/>
    </source>
</evidence>
<comment type="caution">
    <text evidence="6">The sequence shown here is derived from an EMBL/GenBank/DDBJ whole genome shotgun (WGS) entry which is preliminary data.</text>
</comment>
<dbReference type="SUPFAM" id="SSF52151">
    <property type="entry name" value="FabD/lysophospholipase-like"/>
    <property type="match status" value="1"/>
</dbReference>
<keyword evidence="2 4" id="KW-0442">Lipid degradation</keyword>
<dbReference type="PANTHER" id="PTHR14226">
    <property type="entry name" value="NEUROPATHY TARGET ESTERASE/SWISS CHEESE D.MELANOGASTER"/>
    <property type="match status" value="1"/>
</dbReference>
<dbReference type="EMBL" id="JBHTMC010000002">
    <property type="protein sequence ID" value="MFD1262190.1"/>
    <property type="molecule type" value="Genomic_DNA"/>
</dbReference>
<dbReference type="Pfam" id="PF01734">
    <property type="entry name" value="Patatin"/>
    <property type="match status" value="1"/>
</dbReference>
<dbReference type="RefSeq" id="WP_277831711.1">
    <property type="nucleotide sequence ID" value="NZ_JARQZE010000003.1"/>
</dbReference>
<protein>
    <submittedName>
        <fullName evidence="6">Patatin-like phospholipase family protein</fullName>
    </submittedName>
</protein>
<organism evidence="6 7">
    <name type="scientific">Thauera mechernichensis</name>
    <dbReference type="NCBI Taxonomy" id="82788"/>
    <lineage>
        <taxon>Bacteria</taxon>
        <taxon>Pseudomonadati</taxon>
        <taxon>Pseudomonadota</taxon>
        <taxon>Betaproteobacteria</taxon>
        <taxon>Rhodocyclales</taxon>
        <taxon>Zoogloeaceae</taxon>
        <taxon>Thauera</taxon>
    </lineage>
</organism>
<sequence length="354" mass="38582">MFQLPWSGKRHDARTPARTPTLNLALQGGGAHGAYTWGVLDRLLEHGIGIEGVSGTSAGAMNAVALAQGWTEGGAQGARASLAAFWSAVGDSVPFHLELLHSLNPASDGSLPAPMSLMLGFTRMFSPYQLNPFELNPLRDVVRAQFDFERLRRDCPLKLFIAATAVRTGKVRLFHTGELSEAALLASACLPTLHHAVEIDGEQYWDGGFTANPAIYPLLYECHSSDILLVLLNPLRREAAPRSADDIAARSMELGFSTTFLREMRMVAHARRFIADGGPAWLRGRFERKLMDERFHLIDAVELGDAGKASKLNAASGFLMQLRDLGRARAEAWLQAHGADIGRRETAAVDALFL</sequence>
<dbReference type="InterPro" id="IPR002641">
    <property type="entry name" value="PNPLA_dom"/>
</dbReference>
<evidence type="ECO:0000256" key="2">
    <source>
        <dbReference type="ARBA" id="ARBA00022963"/>
    </source>
</evidence>
<dbReference type="PANTHER" id="PTHR14226:SF78">
    <property type="entry name" value="SLR0060 PROTEIN"/>
    <property type="match status" value="1"/>
</dbReference>
<feature type="short sequence motif" description="DGA/G" evidence="4">
    <location>
        <begin position="206"/>
        <end position="208"/>
    </location>
</feature>
<feature type="active site" description="Nucleophile" evidence="4">
    <location>
        <position position="57"/>
    </location>
</feature>
<evidence type="ECO:0000259" key="5">
    <source>
        <dbReference type="PROSITE" id="PS51635"/>
    </source>
</evidence>
<dbReference type="InterPro" id="IPR016035">
    <property type="entry name" value="Acyl_Trfase/lysoPLipase"/>
</dbReference>
<keyword evidence="1 4" id="KW-0378">Hydrolase</keyword>
<gene>
    <name evidence="6" type="ORF">ACFQ4M_01265</name>
</gene>
<dbReference type="Gene3D" id="3.40.1090.10">
    <property type="entry name" value="Cytosolic phospholipase A2 catalytic domain"/>
    <property type="match status" value="2"/>
</dbReference>
<feature type="short sequence motif" description="GXGXXG" evidence="4">
    <location>
        <begin position="28"/>
        <end position="33"/>
    </location>
</feature>
<keyword evidence="3 4" id="KW-0443">Lipid metabolism</keyword>
<dbReference type="Proteomes" id="UP001597158">
    <property type="component" value="Unassembled WGS sequence"/>
</dbReference>
<name>A0ABW3WAF7_9RHOO</name>
<evidence type="ECO:0000256" key="1">
    <source>
        <dbReference type="ARBA" id="ARBA00022801"/>
    </source>
</evidence>
<keyword evidence="7" id="KW-1185">Reference proteome</keyword>
<dbReference type="PROSITE" id="PS51635">
    <property type="entry name" value="PNPLA"/>
    <property type="match status" value="1"/>
</dbReference>
<evidence type="ECO:0000313" key="6">
    <source>
        <dbReference type="EMBL" id="MFD1262190.1"/>
    </source>
</evidence>
<feature type="domain" description="PNPLA" evidence="5">
    <location>
        <begin position="24"/>
        <end position="219"/>
    </location>
</feature>
<feature type="short sequence motif" description="GXSXG" evidence="4">
    <location>
        <begin position="55"/>
        <end position="59"/>
    </location>
</feature>
<evidence type="ECO:0000313" key="7">
    <source>
        <dbReference type="Proteomes" id="UP001597158"/>
    </source>
</evidence>
<feature type="active site" description="Proton acceptor" evidence="4">
    <location>
        <position position="206"/>
    </location>
</feature>
<accession>A0ABW3WAF7</accession>
<proteinExistence type="predicted"/>
<dbReference type="InterPro" id="IPR050301">
    <property type="entry name" value="NTE"/>
</dbReference>
<reference evidence="7" key="1">
    <citation type="journal article" date="2019" name="Int. J. Syst. Evol. Microbiol.">
        <title>The Global Catalogue of Microorganisms (GCM) 10K type strain sequencing project: providing services to taxonomists for standard genome sequencing and annotation.</title>
        <authorList>
            <consortium name="The Broad Institute Genomics Platform"/>
            <consortium name="The Broad Institute Genome Sequencing Center for Infectious Disease"/>
            <person name="Wu L."/>
            <person name="Ma J."/>
        </authorList>
    </citation>
    <scope>NUCLEOTIDE SEQUENCE [LARGE SCALE GENOMIC DNA]</scope>
    <source>
        <strain evidence="7">CCUG 48884</strain>
    </source>
</reference>